<name>V5H196_ANOGL</name>
<dbReference type="AlphaFoldDB" id="V5H196"/>
<feature type="non-terminal residue" evidence="2">
    <location>
        <position position="337"/>
    </location>
</feature>
<evidence type="ECO:0000256" key="1">
    <source>
        <dbReference type="ARBA" id="ARBA00022658"/>
    </source>
</evidence>
<dbReference type="InterPro" id="IPR042431">
    <property type="entry name" value="FAM45"/>
</dbReference>
<evidence type="ECO:0000313" key="2">
    <source>
        <dbReference type="EMBL" id="JAB67987.1"/>
    </source>
</evidence>
<dbReference type="GO" id="GO:2000641">
    <property type="term" value="P:regulation of early endosome to late endosome transport"/>
    <property type="evidence" value="ECO:0007669"/>
    <property type="project" value="TreeGrafter"/>
</dbReference>
<sequence length="337" mass="39292">VCGLFYQILIVRPGNISTMVKQNLVSFHIIERESSQQNLVTWTYPTLTDELTAYLKARCFPPESDKDLFFYLRKNNLWMYIQNYFHKQKLTALIVVAEEFIPDKYKLLCDILEKKYTKTSSPVELVKLYINLISGKSIYYQENGSEIGLDLKARSTEVGIKDLISNFGLEIILIYNAILLKRRILIYHHDIEKLQKKMAPMTYLIPFRNLKDYLLPWIENINELKGCSFYLAGTTEKNALSNERYYDLYVNLLENEITISKAAKDCFTMAKIHKDIALFLVQLSESDLSEIKVIEQIQNKTKDVVQQLYSIAVSRDNKKMVTMNDLKSKKYSPPLEN</sequence>
<feature type="non-terminal residue" evidence="2">
    <location>
        <position position="1"/>
    </location>
</feature>
<proteinExistence type="predicted"/>
<organism evidence="2">
    <name type="scientific">Anoplophora glabripennis</name>
    <name type="common">Asian longhorn beetle</name>
    <name type="synonym">Anoplophora nobilis</name>
    <dbReference type="NCBI Taxonomy" id="217634"/>
    <lineage>
        <taxon>Eukaryota</taxon>
        <taxon>Metazoa</taxon>
        <taxon>Ecdysozoa</taxon>
        <taxon>Arthropoda</taxon>
        <taxon>Hexapoda</taxon>
        <taxon>Insecta</taxon>
        <taxon>Pterygota</taxon>
        <taxon>Neoptera</taxon>
        <taxon>Endopterygota</taxon>
        <taxon>Coleoptera</taxon>
        <taxon>Polyphaga</taxon>
        <taxon>Cucujiformia</taxon>
        <taxon>Chrysomeloidea</taxon>
        <taxon>Cerambycidae</taxon>
        <taxon>Lamiinae</taxon>
        <taxon>Lamiini</taxon>
        <taxon>Anoplophora</taxon>
    </lineage>
</organism>
<dbReference type="GO" id="GO:0005085">
    <property type="term" value="F:guanyl-nucleotide exchange factor activity"/>
    <property type="evidence" value="ECO:0007669"/>
    <property type="project" value="UniProtKB-KW"/>
</dbReference>
<protein>
    <submittedName>
        <fullName evidence="2">Uncharacterized protein</fullName>
    </submittedName>
</protein>
<dbReference type="PANTHER" id="PTHR28544">
    <property type="entry name" value="PROTEIN FAM45A-RELATED"/>
    <property type="match status" value="1"/>
</dbReference>
<dbReference type="GO" id="GO:0005770">
    <property type="term" value="C:late endosome"/>
    <property type="evidence" value="ECO:0007669"/>
    <property type="project" value="TreeGrafter"/>
</dbReference>
<accession>V5H196</accession>
<dbReference type="EMBL" id="GALX01000479">
    <property type="protein sequence ID" value="JAB67987.1"/>
    <property type="molecule type" value="Transcribed_RNA"/>
</dbReference>
<dbReference type="GO" id="GO:0015031">
    <property type="term" value="P:protein transport"/>
    <property type="evidence" value="ECO:0007669"/>
    <property type="project" value="TreeGrafter"/>
</dbReference>
<gene>
    <name evidence="2" type="primary">FA45A</name>
</gene>
<dbReference type="PANTHER" id="PTHR28544:SF1">
    <property type="entry name" value="DENN DOMAIN-CONTAINING PROTEIN 10-RELATED"/>
    <property type="match status" value="1"/>
</dbReference>
<dbReference type="OrthoDB" id="66409at2759"/>
<dbReference type="Pfam" id="PF08616">
    <property type="entry name" value="SPA"/>
    <property type="match status" value="1"/>
</dbReference>
<reference evidence="2" key="1">
    <citation type="submission" date="2013-07" db="EMBL/GenBank/DDBJ databases">
        <title>Midgut Transcriptome Profiling of Anoplphora glabripennis, a Lignocellulose Degrading, Wood-Boring Cerambycid.</title>
        <authorList>
            <person name="Scully E.D."/>
            <person name="Hoover K."/>
            <person name="Carlson J.E."/>
            <person name="Tien M."/>
            <person name="Geib S.M."/>
        </authorList>
    </citation>
    <scope>NUCLEOTIDE SEQUENCE</scope>
</reference>
<keyword evidence="1" id="KW-0344">Guanine-nucleotide releasing factor</keyword>
<dbReference type="GO" id="GO:0031267">
    <property type="term" value="F:small GTPase binding"/>
    <property type="evidence" value="ECO:0007669"/>
    <property type="project" value="TreeGrafter"/>
</dbReference>